<evidence type="ECO:0000259" key="5">
    <source>
        <dbReference type="PROSITE" id="PS50931"/>
    </source>
</evidence>
<dbReference type="PANTHER" id="PTHR30419">
    <property type="entry name" value="HTH-TYPE TRANSCRIPTIONAL REGULATOR YBHD"/>
    <property type="match status" value="1"/>
</dbReference>
<protein>
    <submittedName>
        <fullName evidence="6">DNA-binding transcriptional regulator, LysR family</fullName>
    </submittedName>
</protein>
<reference evidence="7" key="1">
    <citation type="submission" date="2017-02" db="EMBL/GenBank/DDBJ databases">
        <authorList>
            <person name="Varghese N."/>
            <person name="Submissions S."/>
        </authorList>
    </citation>
    <scope>NUCLEOTIDE SEQUENCE [LARGE SCALE GENOMIC DNA]</scope>
    <source>
        <strain evidence="7">ATCC 27094</strain>
    </source>
</reference>
<dbReference type="PROSITE" id="PS50931">
    <property type="entry name" value="HTH_LYSR"/>
    <property type="match status" value="1"/>
</dbReference>
<dbReference type="PRINTS" id="PR00039">
    <property type="entry name" value="HTHLYSR"/>
</dbReference>
<keyword evidence="3 6" id="KW-0238">DNA-binding</keyword>
<evidence type="ECO:0000256" key="3">
    <source>
        <dbReference type="ARBA" id="ARBA00023125"/>
    </source>
</evidence>
<dbReference type="Pfam" id="PF00126">
    <property type="entry name" value="HTH_1"/>
    <property type="match status" value="1"/>
</dbReference>
<dbReference type="AlphaFoldDB" id="A0A1T4LXF9"/>
<dbReference type="Pfam" id="PF03466">
    <property type="entry name" value="LysR_substrate"/>
    <property type="match status" value="1"/>
</dbReference>
<evidence type="ECO:0000256" key="1">
    <source>
        <dbReference type="ARBA" id="ARBA00009437"/>
    </source>
</evidence>
<evidence type="ECO:0000313" key="7">
    <source>
        <dbReference type="Proteomes" id="UP000190092"/>
    </source>
</evidence>
<evidence type="ECO:0000256" key="4">
    <source>
        <dbReference type="ARBA" id="ARBA00023163"/>
    </source>
</evidence>
<keyword evidence="7" id="KW-1185">Reference proteome</keyword>
<dbReference type="InterPro" id="IPR000847">
    <property type="entry name" value="LysR_HTH_N"/>
</dbReference>
<dbReference type="InterPro" id="IPR036388">
    <property type="entry name" value="WH-like_DNA-bd_sf"/>
</dbReference>
<dbReference type="InterPro" id="IPR036390">
    <property type="entry name" value="WH_DNA-bd_sf"/>
</dbReference>
<dbReference type="SUPFAM" id="SSF53850">
    <property type="entry name" value="Periplasmic binding protein-like II"/>
    <property type="match status" value="1"/>
</dbReference>
<dbReference type="GO" id="GO:0003677">
    <property type="term" value="F:DNA binding"/>
    <property type="evidence" value="ECO:0007669"/>
    <property type="project" value="UniProtKB-KW"/>
</dbReference>
<proteinExistence type="inferred from homology"/>
<gene>
    <name evidence="6" type="ORF">SAMN02745126_01761</name>
</gene>
<dbReference type="GO" id="GO:0003700">
    <property type="term" value="F:DNA-binding transcription factor activity"/>
    <property type="evidence" value="ECO:0007669"/>
    <property type="project" value="InterPro"/>
</dbReference>
<dbReference type="InterPro" id="IPR050950">
    <property type="entry name" value="HTH-type_LysR_regulators"/>
</dbReference>
<keyword evidence="2" id="KW-0805">Transcription regulation</keyword>
<evidence type="ECO:0000256" key="2">
    <source>
        <dbReference type="ARBA" id="ARBA00023015"/>
    </source>
</evidence>
<dbReference type="Gene3D" id="3.40.190.290">
    <property type="match status" value="1"/>
</dbReference>
<organism evidence="6 7">
    <name type="scientific">Enhydrobacter aerosaccus</name>
    <dbReference type="NCBI Taxonomy" id="225324"/>
    <lineage>
        <taxon>Bacteria</taxon>
        <taxon>Pseudomonadati</taxon>
        <taxon>Pseudomonadota</taxon>
        <taxon>Alphaproteobacteria</taxon>
        <taxon>Hyphomicrobiales</taxon>
        <taxon>Enhydrobacter</taxon>
    </lineage>
</organism>
<name>A0A1T4LXF9_9HYPH</name>
<dbReference type="FunFam" id="1.10.10.10:FF:000001">
    <property type="entry name" value="LysR family transcriptional regulator"/>
    <property type="match status" value="1"/>
</dbReference>
<feature type="domain" description="HTH lysR-type" evidence="5">
    <location>
        <begin position="1"/>
        <end position="58"/>
    </location>
</feature>
<dbReference type="Proteomes" id="UP000190092">
    <property type="component" value="Unassembled WGS sequence"/>
</dbReference>
<dbReference type="RefSeq" id="WP_085933354.1">
    <property type="nucleotide sequence ID" value="NZ_FUWJ01000001.1"/>
</dbReference>
<sequence length="293" mass="32698">MEIRTLRAFVEVVRQGGFSQAAKTVSATQSTISKAVKQLEDEIGVPLLDRIGHRSKLTAAGEIVFHRAQRILTEREDLIAELGELRGLKRGTLRLGLPPVGSDVLFAPLFAIYSKRYPGIDIRLVEYGSDRLEEVLMSGEIELAASLLPVSDGFEWREVKREPLTALLAADHPLARRRSLDFAALRDQPFILFEAGFALNRIILEACHRRGFEPTVVARSSQIDFIVALAATGMGVAFLPRMIAEQRKHRSVARVRLAEADTDWHIAMIWRRGAFLSHAARAWLDLVAADKRS</sequence>
<dbReference type="STRING" id="225324.SAMN02745126_01761"/>
<evidence type="ECO:0000313" key="6">
    <source>
        <dbReference type="EMBL" id="SJZ59316.1"/>
    </source>
</evidence>
<comment type="similarity">
    <text evidence="1">Belongs to the LysR transcriptional regulatory family.</text>
</comment>
<dbReference type="OrthoDB" id="9811588at2"/>
<keyword evidence="4" id="KW-0804">Transcription</keyword>
<dbReference type="CDD" id="cd08438">
    <property type="entry name" value="PBP2_CidR"/>
    <property type="match status" value="1"/>
</dbReference>
<dbReference type="InterPro" id="IPR005119">
    <property type="entry name" value="LysR_subst-bd"/>
</dbReference>
<dbReference type="GO" id="GO:0005829">
    <property type="term" value="C:cytosol"/>
    <property type="evidence" value="ECO:0007669"/>
    <property type="project" value="TreeGrafter"/>
</dbReference>
<dbReference type="SUPFAM" id="SSF46785">
    <property type="entry name" value="Winged helix' DNA-binding domain"/>
    <property type="match status" value="1"/>
</dbReference>
<accession>A0A1T4LXF9</accession>
<dbReference type="EMBL" id="FUWJ01000001">
    <property type="protein sequence ID" value="SJZ59316.1"/>
    <property type="molecule type" value="Genomic_DNA"/>
</dbReference>
<dbReference type="PANTHER" id="PTHR30419:SF8">
    <property type="entry name" value="NITROGEN ASSIMILATION TRANSCRIPTIONAL ACTIVATOR-RELATED"/>
    <property type="match status" value="1"/>
</dbReference>
<dbReference type="Gene3D" id="1.10.10.10">
    <property type="entry name" value="Winged helix-like DNA-binding domain superfamily/Winged helix DNA-binding domain"/>
    <property type="match status" value="1"/>
</dbReference>